<evidence type="ECO:0000256" key="1">
    <source>
        <dbReference type="SAM" id="MobiDB-lite"/>
    </source>
</evidence>
<organism evidence="2 3">
    <name type="scientific">Flemingia macrophylla</name>
    <dbReference type="NCBI Taxonomy" id="520843"/>
    <lineage>
        <taxon>Eukaryota</taxon>
        <taxon>Viridiplantae</taxon>
        <taxon>Streptophyta</taxon>
        <taxon>Embryophyta</taxon>
        <taxon>Tracheophyta</taxon>
        <taxon>Spermatophyta</taxon>
        <taxon>Magnoliopsida</taxon>
        <taxon>eudicotyledons</taxon>
        <taxon>Gunneridae</taxon>
        <taxon>Pentapetalae</taxon>
        <taxon>rosids</taxon>
        <taxon>fabids</taxon>
        <taxon>Fabales</taxon>
        <taxon>Fabaceae</taxon>
        <taxon>Papilionoideae</taxon>
        <taxon>50 kb inversion clade</taxon>
        <taxon>NPAAA clade</taxon>
        <taxon>indigoferoid/millettioid clade</taxon>
        <taxon>Phaseoleae</taxon>
        <taxon>Flemingia</taxon>
    </lineage>
</organism>
<sequence>MKESNVLEFYLQGLRFCSKDMDGGGSPLRSGLGGTSVAAVGREHGDDKVSGGGGGDVEEGLPFPR</sequence>
<feature type="compositionally biased region" description="Gly residues" evidence="1">
    <location>
        <begin position="23"/>
        <end position="34"/>
    </location>
</feature>
<evidence type="ECO:0000313" key="2">
    <source>
        <dbReference type="EMBL" id="KAL2348231.1"/>
    </source>
</evidence>
<accession>A0ABD1NJH5</accession>
<gene>
    <name evidence="2" type="ORF">Fmac_002231</name>
</gene>
<dbReference type="AlphaFoldDB" id="A0ABD1NJH5"/>
<keyword evidence="3" id="KW-1185">Reference proteome</keyword>
<dbReference type="EMBL" id="JBGMDY010000001">
    <property type="protein sequence ID" value="KAL2348231.1"/>
    <property type="molecule type" value="Genomic_DNA"/>
</dbReference>
<dbReference type="Proteomes" id="UP001603857">
    <property type="component" value="Unassembled WGS sequence"/>
</dbReference>
<name>A0ABD1NJH5_9FABA</name>
<protein>
    <submittedName>
        <fullName evidence="2">Uncharacterized protein</fullName>
    </submittedName>
</protein>
<feature type="region of interest" description="Disordered" evidence="1">
    <location>
        <begin position="22"/>
        <end position="65"/>
    </location>
</feature>
<evidence type="ECO:0000313" key="3">
    <source>
        <dbReference type="Proteomes" id="UP001603857"/>
    </source>
</evidence>
<reference evidence="2 3" key="1">
    <citation type="submission" date="2024-08" db="EMBL/GenBank/DDBJ databases">
        <title>Insights into the chromosomal genome structure of Flemingia macrophylla.</title>
        <authorList>
            <person name="Ding Y."/>
            <person name="Zhao Y."/>
            <person name="Bi W."/>
            <person name="Wu M."/>
            <person name="Zhao G."/>
            <person name="Gong Y."/>
            <person name="Li W."/>
            <person name="Zhang P."/>
        </authorList>
    </citation>
    <scope>NUCLEOTIDE SEQUENCE [LARGE SCALE GENOMIC DNA]</scope>
    <source>
        <strain evidence="2">DYQJB</strain>
        <tissue evidence="2">Leaf</tissue>
    </source>
</reference>
<comment type="caution">
    <text evidence="2">The sequence shown here is derived from an EMBL/GenBank/DDBJ whole genome shotgun (WGS) entry which is preliminary data.</text>
</comment>
<proteinExistence type="predicted"/>